<dbReference type="PANTHER" id="PTHR43362">
    <property type="entry name" value="MANNITOL DEHYDROGENASE DSF1-RELATED"/>
    <property type="match status" value="1"/>
</dbReference>
<dbReference type="Gene3D" id="3.40.50.720">
    <property type="entry name" value="NAD(P)-binding Rossmann-like Domain"/>
    <property type="match status" value="1"/>
</dbReference>
<keyword evidence="6" id="KW-1185">Reference proteome</keyword>
<dbReference type="PANTHER" id="PTHR43362:SF1">
    <property type="entry name" value="MANNITOL DEHYDROGENASE 2-RELATED"/>
    <property type="match status" value="1"/>
</dbReference>
<dbReference type="InterPro" id="IPR023027">
    <property type="entry name" value="Mannitol_DH_CS"/>
</dbReference>
<dbReference type="InterPro" id="IPR013131">
    <property type="entry name" value="Mannitol_DH_N"/>
</dbReference>
<evidence type="ECO:0000313" key="5">
    <source>
        <dbReference type="EMBL" id="TPE48330.1"/>
    </source>
</evidence>
<dbReference type="SUPFAM" id="SSF51735">
    <property type="entry name" value="NAD(P)-binding Rossmann-fold domains"/>
    <property type="match status" value="1"/>
</dbReference>
<dbReference type="Pfam" id="PF01232">
    <property type="entry name" value="Mannitol_dh"/>
    <property type="match status" value="1"/>
</dbReference>
<proteinExistence type="predicted"/>
<dbReference type="Pfam" id="PF08125">
    <property type="entry name" value="Mannitol_dh_C"/>
    <property type="match status" value="1"/>
</dbReference>
<name>A0A501WIZ0_9RHOB</name>
<dbReference type="PRINTS" id="PR00084">
    <property type="entry name" value="MTLDHDRGNASE"/>
</dbReference>
<dbReference type="EMBL" id="VFRP01000023">
    <property type="protein sequence ID" value="TPE48330.1"/>
    <property type="molecule type" value="Genomic_DNA"/>
</dbReference>
<evidence type="ECO:0000313" key="6">
    <source>
        <dbReference type="Proteomes" id="UP000319255"/>
    </source>
</evidence>
<evidence type="ECO:0000256" key="2">
    <source>
        <dbReference type="ARBA" id="ARBA00023027"/>
    </source>
</evidence>
<dbReference type="RefSeq" id="WP_140455567.1">
    <property type="nucleotide sequence ID" value="NZ_VFRP01000023.1"/>
</dbReference>
<dbReference type="OrthoDB" id="271711at2"/>
<gene>
    <name evidence="5" type="ORF">FJM51_18280</name>
</gene>
<sequence>MPTNTLAIPLSLANLDKLPAGVARPSYARGDLSPGILHFGIGNFHRAHLQVYLDRLMNAGKARDFAILGAGVTPYDVKMRDALEGQDWLSTVVEQSAAVSAARVTGVMTDFLPPMDGAAIIRALSDPAIRIVSLTVTEGGYFVNPALGKFDPENPAIVADARAPENPKTVFGLILAGLKARKAAGVQPFTVMSCDNVPHNGKVCREAVAGLAEAQDKGFAAWVRDTVAFPNAMVDRIAPATSDRERGIVRDEFGIEDAWPVFCEDFLQWVVEDDFTAGRPAFEEAGAEFVRDVTPWEMMKIRILNGGHAIIAYPAGLMDIHFVHEGMEHPLVRAFLQKVERDEIIPIVPPVPGTDLDGYFRKVEERCLNPKIGDTIRRLCLDGSNRQPKFIIPSIADRLAQGLPVDGLALESALWCRYCAGTTDSGAVIEPNDPNWDRLTGAAQAAKSDPMAWLGMRDIYGETADAPAFRTAFADWLGMLWRSGTAETLQRYLGQAE</sequence>
<dbReference type="Proteomes" id="UP000319255">
    <property type="component" value="Unassembled WGS sequence"/>
</dbReference>
<protein>
    <submittedName>
        <fullName evidence="5">Mannitol dehydrogenase family protein</fullName>
    </submittedName>
</protein>
<keyword evidence="2" id="KW-0520">NAD</keyword>
<comment type="caution">
    <text evidence="5">The sequence shown here is derived from an EMBL/GenBank/DDBJ whole genome shotgun (WGS) entry which is preliminary data.</text>
</comment>
<dbReference type="InterPro" id="IPR000669">
    <property type="entry name" value="Mannitol_DH"/>
</dbReference>
<dbReference type="PROSITE" id="PS00974">
    <property type="entry name" value="MANNITOL_DHGENASE"/>
    <property type="match status" value="1"/>
</dbReference>
<dbReference type="InterPro" id="IPR036291">
    <property type="entry name" value="NAD(P)-bd_dom_sf"/>
</dbReference>
<keyword evidence="1" id="KW-0560">Oxidoreductase</keyword>
<dbReference type="GO" id="GO:0019594">
    <property type="term" value="P:mannitol metabolic process"/>
    <property type="evidence" value="ECO:0007669"/>
    <property type="project" value="InterPro"/>
</dbReference>
<evidence type="ECO:0000259" key="4">
    <source>
        <dbReference type="Pfam" id="PF08125"/>
    </source>
</evidence>
<feature type="domain" description="Mannitol dehydrogenase N-terminal" evidence="3">
    <location>
        <begin position="35"/>
        <end position="283"/>
    </location>
</feature>
<organism evidence="5 6">
    <name type="scientific">Amaricoccus solimangrovi</name>
    <dbReference type="NCBI Taxonomy" id="2589815"/>
    <lineage>
        <taxon>Bacteria</taxon>
        <taxon>Pseudomonadati</taxon>
        <taxon>Pseudomonadota</taxon>
        <taxon>Alphaproteobacteria</taxon>
        <taxon>Rhodobacterales</taxon>
        <taxon>Paracoccaceae</taxon>
        <taxon>Amaricoccus</taxon>
    </lineage>
</organism>
<dbReference type="AlphaFoldDB" id="A0A501WIZ0"/>
<dbReference type="InterPro" id="IPR013118">
    <property type="entry name" value="Mannitol_DH_C"/>
</dbReference>
<dbReference type="SUPFAM" id="SSF48179">
    <property type="entry name" value="6-phosphogluconate dehydrogenase C-terminal domain-like"/>
    <property type="match status" value="1"/>
</dbReference>
<dbReference type="InterPro" id="IPR008927">
    <property type="entry name" value="6-PGluconate_DH-like_C_sf"/>
</dbReference>
<evidence type="ECO:0000256" key="1">
    <source>
        <dbReference type="ARBA" id="ARBA00023002"/>
    </source>
</evidence>
<feature type="domain" description="Mannitol dehydrogenase C-terminal" evidence="4">
    <location>
        <begin position="292"/>
        <end position="475"/>
    </location>
</feature>
<reference evidence="5 6" key="1">
    <citation type="submission" date="2019-06" db="EMBL/GenBank/DDBJ databases">
        <title>A novel bacterium of genus Amaricoccus, isolated from marine sediment.</title>
        <authorList>
            <person name="Huang H."/>
            <person name="Mo K."/>
            <person name="Hu Y."/>
        </authorList>
    </citation>
    <scope>NUCLEOTIDE SEQUENCE [LARGE SCALE GENOMIC DNA]</scope>
    <source>
        <strain evidence="5 6">HB172011</strain>
    </source>
</reference>
<accession>A0A501WIZ0</accession>
<dbReference type="InterPro" id="IPR050988">
    <property type="entry name" value="Mannitol_DH/Oxidoreductase"/>
</dbReference>
<dbReference type="Gene3D" id="1.10.1040.10">
    <property type="entry name" value="N-(1-d-carboxylethyl)-l-norvaline Dehydrogenase, domain 2"/>
    <property type="match status" value="1"/>
</dbReference>
<dbReference type="GO" id="GO:0016616">
    <property type="term" value="F:oxidoreductase activity, acting on the CH-OH group of donors, NAD or NADP as acceptor"/>
    <property type="evidence" value="ECO:0007669"/>
    <property type="project" value="TreeGrafter"/>
</dbReference>
<dbReference type="InterPro" id="IPR013328">
    <property type="entry name" value="6PGD_dom2"/>
</dbReference>
<evidence type="ECO:0000259" key="3">
    <source>
        <dbReference type="Pfam" id="PF01232"/>
    </source>
</evidence>